<evidence type="ECO:0000256" key="1">
    <source>
        <dbReference type="SAM" id="Coils"/>
    </source>
</evidence>
<gene>
    <name evidence="2" type="ORF">UPYG_G00217960</name>
</gene>
<dbReference type="EMBL" id="JAGEUA010000006">
    <property type="protein sequence ID" value="KAL0974268.1"/>
    <property type="molecule type" value="Genomic_DNA"/>
</dbReference>
<keyword evidence="3" id="KW-1185">Reference proteome</keyword>
<evidence type="ECO:0000313" key="3">
    <source>
        <dbReference type="Proteomes" id="UP001557470"/>
    </source>
</evidence>
<accession>A0ABD0WQX7</accession>
<organism evidence="2 3">
    <name type="scientific">Umbra pygmaea</name>
    <name type="common">Eastern mudminnow</name>
    <dbReference type="NCBI Taxonomy" id="75934"/>
    <lineage>
        <taxon>Eukaryota</taxon>
        <taxon>Metazoa</taxon>
        <taxon>Chordata</taxon>
        <taxon>Craniata</taxon>
        <taxon>Vertebrata</taxon>
        <taxon>Euteleostomi</taxon>
        <taxon>Actinopterygii</taxon>
        <taxon>Neopterygii</taxon>
        <taxon>Teleostei</taxon>
        <taxon>Protacanthopterygii</taxon>
        <taxon>Esociformes</taxon>
        <taxon>Umbridae</taxon>
        <taxon>Umbra</taxon>
    </lineage>
</organism>
<dbReference type="AlphaFoldDB" id="A0ABD0WQX7"/>
<sequence>MRRFFRPQSLRDEDGSQIQYLTAKCNRLTHEKAVLEREFLVAKERERSLKNELDALSTRLCQQEQLNVEMTAKHDQLRNRVHREQDIALFLQQRIHDVEGVSSRDAALLGLQLEQINSELLHLQSSDVKLEGLVDELQAEALQRDALTKELQAQLHSKICELEELQCSYKTTIQKLEELHEMHQKKVKELHQENEELRSANQREVLDLQRENEELRNAKQRKVQDLHCKNMGSLRKLQETAEQFEWLCEQQRYWMCCVKRFKDCLSEEKQALVQQVTQLEKEVVELRKNSQGSEGSTQMGFLLADTESQHCESIPSWESDEMAGLQTQVDRCREHYQEIFSHFPSQQGVRALDGHQKPP</sequence>
<keyword evidence="1" id="KW-0175">Coiled coil</keyword>
<evidence type="ECO:0000313" key="2">
    <source>
        <dbReference type="EMBL" id="KAL0974268.1"/>
    </source>
</evidence>
<protein>
    <submittedName>
        <fullName evidence="2">Uncharacterized protein</fullName>
    </submittedName>
</protein>
<dbReference type="Proteomes" id="UP001557470">
    <property type="component" value="Unassembled WGS sequence"/>
</dbReference>
<feature type="coiled-coil region" evidence="1">
    <location>
        <begin position="130"/>
        <end position="225"/>
    </location>
</feature>
<proteinExistence type="predicted"/>
<name>A0ABD0WQX7_UMBPY</name>
<feature type="coiled-coil region" evidence="1">
    <location>
        <begin position="262"/>
        <end position="289"/>
    </location>
</feature>
<comment type="caution">
    <text evidence="2">The sequence shown here is derived from an EMBL/GenBank/DDBJ whole genome shotgun (WGS) entry which is preliminary data.</text>
</comment>
<reference evidence="2 3" key="1">
    <citation type="submission" date="2024-06" db="EMBL/GenBank/DDBJ databases">
        <authorList>
            <person name="Pan Q."/>
            <person name="Wen M."/>
            <person name="Jouanno E."/>
            <person name="Zahm M."/>
            <person name="Klopp C."/>
            <person name="Cabau C."/>
            <person name="Louis A."/>
            <person name="Berthelot C."/>
            <person name="Parey E."/>
            <person name="Roest Crollius H."/>
            <person name="Montfort J."/>
            <person name="Robinson-Rechavi M."/>
            <person name="Bouchez O."/>
            <person name="Lampietro C."/>
            <person name="Lopez Roques C."/>
            <person name="Donnadieu C."/>
            <person name="Postlethwait J."/>
            <person name="Bobe J."/>
            <person name="Verreycken H."/>
            <person name="Guiguen Y."/>
        </authorList>
    </citation>
    <scope>NUCLEOTIDE SEQUENCE [LARGE SCALE GENOMIC DNA]</scope>
    <source>
        <strain evidence="2">Up_M1</strain>
        <tissue evidence="2">Testis</tissue>
    </source>
</reference>